<accession>A0A8J3TZM8</accession>
<evidence type="ECO:0000259" key="3">
    <source>
        <dbReference type="PROSITE" id="PS50043"/>
    </source>
</evidence>
<dbReference type="Proteomes" id="UP000650628">
    <property type="component" value="Unassembled WGS sequence"/>
</dbReference>
<comment type="caution">
    <text evidence="4">The sequence shown here is derived from an EMBL/GenBank/DDBJ whole genome shotgun (WGS) entry which is preliminary data.</text>
</comment>
<sequence length="868" mass="92762">MDSRVVTVGRADILDKVVSALSEPPQMVLIGGEPGIGKTHLLGEVIARLPDFRVLRGQARELDGGLAYAPLAGAFASLGEEAPTELAELYGAIDEAALGHSPVAPAVLAAQLLASLPGRTLLAIDDLHLADADTLSVLRWLPHRVPRVAILGTARRPPALDVDLAIRLEPLSMPEVAGLVTTLLGRTPSDTIVRRVHMISRGNPWFAQEAVLSLVQGGAVWSPDPGARRGAILRRLFQRDQGGRTLAKVLAALSRTRENTDLEPLAELAGLGAREAEHAFDGLVRDGVVTRTAEGYGLAHPLVAEALYDDLGVTERRRVHTRIAEWLQREGLTGTRRVLEWAAHVAEGGSPDEALTAMMRAAKLTRWTAPLSAAHWYGRAAEIADDKGDLLARQAMSYWKGSRPALALNSGQRALAVLPPGRRHTRTACTAVAAAHSMGWYEVALAVAARQLPHADDPTALLAQQAMIKAELGHPDADLVRRVEEGLLDCPPEDRVIAAGSLAIRAVIQGDWAATQRSVDDLLGYSAALPPGARLAALESAAHVTSVAGLRSRTIELLDQAEQIHRGLGWHDIAGQYVRTMAVVRRLGGEWDRALDDIVAGMGAMAEAGLLENLALLRNIQLDILLDQGKTDEVESVLADPPPECAMQTGLRSTSSARLALLRGDRATARRELEHAIGCGIPDVLHRALAVQVLLHVSSGDEAAARTAAAQLSEHAAAGTPRAQLAADLAMGRAFGDRARAEAALDKSRADGLPFEEAQARFVLGVLGDHIQLPRAHSIFVRLGATPWQQAAERRMREAGLAPTADSGLTPSERRVIALVADGLSNPQIAEELHYSRKTVEVYLTRVYAKTGLRSRVELALAVARGEL</sequence>
<dbReference type="InterPro" id="IPR000792">
    <property type="entry name" value="Tscrpt_reg_LuxR_C"/>
</dbReference>
<dbReference type="AlphaFoldDB" id="A0A8J3TZM8"/>
<dbReference type="GO" id="GO:0005737">
    <property type="term" value="C:cytoplasm"/>
    <property type="evidence" value="ECO:0007669"/>
    <property type="project" value="TreeGrafter"/>
</dbReference>
<dbReference type="EMBL" id="BOOO01000039">
    <property type="protein sequence ID" value="GII33344.1"/>
    <property type="molecule type" value="Genomic_DNA"/>
</dbReference>
<dbReference type="PROSITE" id="PS50043">
    <property type="entry name" value="HTH_LUXR_2"/>
    <property type="match status" value="1"/>
</dbReference>
<reference evidence="4 5" key="1">
    <citation type="submission" date="2021-01" db="EMBL/GenBank/DDBJ databases">
        <title>Whole genome shotgun sequence of Planotetraspora mira NBRC 15435.</title>
        <authorList>
            <person name="Komaki H."/>
            <person name="Tamura T."/>
        </authorList>
    </citation>
    <scope>NUCLEOTIDE SEQUENCE [LARGE SCALE GENOMIC DNA]</scope>
    <source>
        <strain evidence="4 5">NBRC 15435</strain>
    </source>
</reference>
<dbReference type="Gene3D" id="1.10.10.10">
    <property type="entry name" value="Winged helix-like DNA-binding domain superfamily/Winged helix DNA-binding domain"/>
    <property type="match status" value="1"/>
</dbReference>
<dbReference type="CDD" id="cd06170">
    <property type="entry name" value="LuxR_C_like"/>
    <property type="match status" value="1"/>
</dbReference>
<dbReference type="Gene3D" id="3.40.50.300">
    <property type="entry name" value="P-loop containing nucleotide triphosphate hydrolases"/>
    <property type="match status" value="1"/>
</dbReference>
<protein>
    <submittedName>
        <fullName evidence="4">LuxR family transcriptional regulator</fullName>
    </submittedName>
</protein>
<dbReference type="InterPro" id="IPR041664">
    <property type="entry name" value="AAA_16"/>
</dbReference>
<dbReference type="SUPFAM" id="SSF52540">
    <property type="entry name" value="P-loop containing nucleoside triphosphate hydrolases"/>
    <property type="match status" value="1"/>
</dbReference>
<dbReference type="Pfam" id="PF13191">
    <property type="entry name" value="AAA_16"/>
    <property type="match status" value="1"/>
</dbReference>
<evidence type="ECO:0000313" key="5">
    <source>
        <dbReference type="Proteomes" id="UP000650628"/>
    </source>
</evidence>
<evidence type="ECO:0000256" key="2">
    <source>
        <dbReference type="ARBA" id="ARBA00022840"/>
    </source>
</evidence>
<dbReference type="InterPro" id="IPR036388">
    <property type="entry name" value="WH-like_DNA-bd_sf"/>
</dbReference>
<dbReference type="PROSITE" id="PS00622">
    <property type="entry name" value="HTH_LUXR_1"/>
    <property type="match status" value="1"/>
</dbReference>
<proteinExistence type="predicted"/>
<keyword evidence="1" id="KW-0547">Nucleotide-binding</keyword>
<evidence type="ECO:0000313" key="4">
    <source>
        <dbReference type="EMBL" id="GII33344.1"/>
    </source>
</evidence>
<dbReference type="GO" id="GO:0003677">
    <property type="term" value="F:DNA binding"/>
    <property type="evidence" value="ECO:0007669"/>
    <property type="project" value="InterPro"/>
</dbReference>
<dbReference type="GO" id="GO:0005524">
    <property type="term" value="F:ATP binding"/>
    <property type="evidence" value="ECO:0007669"/>
    <property type="project" value="UniProtKB-KW"/>
</dbReference>
<dbReference type="SUPFAM" id="SSF46894">
    <property type="entry name" value="C-terminal effector domain of the bipartite response regulators"/>
    <property type="match status" value="1"/>
</dbReference>
<dbReference type="SMART" id="SM00421">
    <property type="entry name" value="HTH_LUXR"/>
    <property type="match status" value="1"/>
</dbReference>
<dbReference type="PRINTS" id="PR00038">
    <property type="entry name" value="HTHLUXR"/>
</dbReference>
<name>A0A8J3TZM8_9ACTN</name>
<dbReference type="GO" id="GO:0004016">
    <property type="term" value="F:adenylate cyclase activity"/>
    <property type="evidence" value="ECO:0007669"/>
    <property type="project" value="TreeGrafter"/>
</dbReference>
<gene>
    <name evidence="4" type="ORF">Pmi06nite_67860</name>
</gene>
<dbReference type="GO" id="GO:0006355">
    <property type="term" value="P:regulation of DNA-templated transcription"/>
    <property type="evidence" value="ECO:0007669"/>
    <property type="project" value="InterPro"/>
</dbReference>
<keyword evidence="5" id="KW-1185">Reference proteome</keyword>
<dbReference type="PANTHER" id="PTHR16305">
    <property type="entry name" value="TESTICULAR SOLUBLE ADENYLYL CYCLASE"/>
    <property type="match status" value="1"/>
</dbReference>
<dbReference type="PANTHER" id="PTHR16305:SF35">
    <property type="entry name" value="TRANSCRIPTIONAL ACTIVATOR DOMAIN"/>
    <property type="match status" value="1"/>
</dbReference>
<evidence type="ECO:0000256" key="1">
    <source>
        <dbReference type="ARBA" id="ARBA00022741"/>
    </source>
</evidence>
<dbReference type="InterPro" id="IPR027417">
    <property type="entry name" value="P-loop_NTPase"/>
</dbReference>
<dbReference type="Pfam" id="PF00196">
    <property type="entry name" value="GerE"/>
    <property type="match status" value="1"/>
</dbReference>
<keyword evidence="2" id="KW-0067">ATP-binding</keyword>
<feature type="domain" description="HTH luxR-type" evidence="3">
    <location>
        <begin position="802"/>
        <end position="867"/>
    </location>
</feature>
<organism evidence="4 5">
    <name type="scientific">Planotetraspora mira</name>
    <dbReference type="NCBI Taxonomy" id="58121"/>
    <lineage>
        <taxon>Bacteria</taxon>
        <taxon>Bacillati</taxon>
        <taxon>Actinomycetota</taxon>
        <taxon>Actinomycetes</taxon>
        <taxon>Streptosporangiales</taxon>
        <taxon>Streptosporangiaceae</taxon>
        <taxon>Planotetraspora</taxon>
    </lineage>
</organism>
<dbReference type="InterPro" id="IPR016032">
    <property type="entry name" value="Sig_transdc_resp-reg_C-effctor"/>
</dbReference>